<protein>
    <submittedName>
        <fullName evidence="2">F0F1-ATPase subunit (Ca2+/Mg2+ transporter)</fullName>
    </submittedName>
</protein>
<keyword evidence="1" id="KW-0472">Membrane</keyword>
<gene>
    <name evidence="2" type="ORF">C7380_10644</name>
</gene>
<feature type="transmembrane region" description="Helical" evidence="1">
    <location>
        <begin position="12"/>
        <end position="37"/>
    </location>
</feature>
<dbReference type="RefSeq" id="WP_109604488.1">
    <property type="nucleotide sequence ID" value="NZ_JAMHJO010000006.1"/>
</dbReference>
<dbReference type="AlphaFoldDB" id="A0AA45C775"/>
<keyword evidence="3" id="KW-1185">Reference proteome</keyword>
<sequence>MKKLDLRAFNQMNLVILFGVTVLANIFVGLGIGWFIYSKTDSKLFLILFLLLGVASGLYSGIKELLKEAERYDSIEKKINRDDD</sequence>
<evidence type="ECO:0000313" key="3">
    <source>
        <dbReference type="Proteomes" id="UP000245921"/>
    </source>
</evidence>
<keyword evidence="1" id="KW-1133">Transmembrane helix</keyword>
<name>A0AA45C775_9BACT</name>
<reference evidence="2 3" key="1">
    <citation type="submission" date="2018-05" db="EMBL/GenBank/DDBJ databases">
        <title>Genomic Encyclopedia of Type Strains, Phase IV (KMG-IV): sequencing the most valuable type-strain genomes for metagenomic binning, comparative biology and taxonomic classification.</title>
        <authorList>
            <person name="Goeker M."/>
        </authorList>
    </citation>
    <scope>NUCLEOTIDE SEQUENCE [LARGE SCALE GENOMIC DNA]</scope>
    <source>
        <strain evidence="2 3">DSM 24906</strain>
    </source>
</reference>
<evidence type="ECO:0000313" key="2">
    <source>
        <dbReference type="EMBL" id="PWJ95237.1"/>
    </source>
</evidence>
<accession>A0AA45C775</accession>
<dbReference type="Proteomes" id="UP000245921">
    <property type="component" value="Unassembled WGS sequence"/>
</dbReference>
<comment type="caution">
    <text evidence="2">The sequence shown here is derived from an EMBL/GenBank/DDBJ whole genome shotgun (WGS) entry which is preliminary data.</text>
</comment>
<proteinExistence type="predicted"/>
<dbReference type="InterPro" id="IPR032820">
    <property type="entry name" value="ATPase_put"/>
</dbReference>
<dbReference type="EMBL" id="QGGI01000006">
    <property type="protein sequence ID" value="PWJ95237.1"/>
    <property type="molecule type" value="Genomic_DNA"/>
</dbReference>
<organism evidence="2 3">
    <name type="scientific">Oceanotoga teriensis</name>
    <dbReference type="NCBI Taxonomy" id="515440"/>
    <lineage>
        <taxon>Bacteria</taxon>
        <taxon>Thermotogati</taxon>
        <taxon>Thermotogota</taxon>
        <taxon>Thermotogae</taxon>
        <taxon>Petrotogales</taxon>
        <taxon>Petrotogaceae</taxon>
        <taxon>Oceanotoga</taxon>
    </lineage>
</organism>
<feature type="transmembrane region" description="Helical" evidence="1">
    <location>
        <begin position="43"/>
        <end position="62"/>
    </location>
</feature>
<keyword evidence="1" id="KW-0812">Transmembrane</keyword>
<evidence type="ECO:0000256" key="1">
    <source>
        <dbReference type="SAM" id="Phobius"/>
    </source>
</evidence>
<dbReference type="Pfam" id="PF09527">
    <property type="entry name" value="ATPase_gene1"/>
    <property type="match status" value="1"/>
</dbReference>